<evidence type="ECO:0000313" key="1">
    <source>
        <dbReference type="EMBL" id="PYE60389.1"/>
    </source>
</evidence>
<evidence type="ECO:0008006" key="3">
    <source>
        <dbReference type="Google" id="ProtNLM"/>
    </source>
</evidence>
<reference evidence="1 2" key="1">
    <citation type="submission" date="2018-06" db="EMBL/GenBank/DDBJ databases">
        <title>Genomic Encyclopedia of Type Strains, Phase III (KMG-III): the genomes of soil and plant-associated and newly described type strains.</title>
        <authorList>
            <person name="Whitman W."/>
        </authorList>
    </citation>
    <scope>NUCLEOTIDE SEQUENCE [LARGE SCALE GENOMIC DNA]</scope>
    <source>
        <strain evidence="1 2">JC5</strain>
    </source>
</reference>
<accession>A0ABX5PRZ3</accession>
<name>A0ABX5PRZ3_9GAMM</name>
<comment type="caution">
    <text evidence="1">The sequence shown here is derived from an EMBL/GenBank/DDBJ whole genome shotgun (WGS) entry which is preliminary data.</text>
</comment>
<gene>
    <name evidence="1" type="ORF">C8J23_1031</name>
</gene>
<dbReference type="Proteomes" id="UP000247584">
    <property type="component" value="Unassembled WGS sequence"/>
</dbReference>
<proteinExistence type="predicted"/>
<keyword evidence="2" id="KW-1185">Reference proteome</keyword>
<organism evidence="1 2">
    <name type="scientific">Shewanella chilikensis</name>
    <dbReference type="NCBI Taxonomy" id="558541"/>
    <lineage>
        <taxon>Bacteria</taxon>
        <taxon>Pseudomonadati</taxon>
        <taxon>Pseudomonadota</taxon>
        <taxon>Gammaproteobacteria</taxon>
        <taxon>Alteromonadales</taxon>
        <taxon>Shewanellaceae</taxon>
        <taxon>Shewanella</taxon>
    </lineage>
</organism>
<dbReference type="EMBL" id="QJSY01000003">
    <property type="protein sequence ID" value="PYE60389.1"/>
    <property type="molecule type" value="Genomic_DNA"/>
</dbReference>
<protein>
    <recommendedName>
        <fullName evidence="3">DUF4145 domain-containing protein</fullName>
    </recommendedName>
</protein>
<dbReference type="RefSeq" id="WP_101055365.1">
    <property type="nucleotide sequence ID" value="NZ_BMXX01000003.1"/>
</dbReference>
<dbReference type="GeneID" id="99799500"/>
<sequence length="185" mass="21031">MEYSDFIKSVIEGYLEDQQQTEKERIERLVELNELFGPQGDKLLQGGTQSLLALHEVANSYVSGNFMAVILLCQAFIEHSLSGHFIMSGQNGIAESSFKKIIDSAKEQNYVSTELHNRLNELRLIRNPYVHAKAGLKAGSLDKKILDSGIFEPVEFAKQDSLKSLKILKEFMCLHVPMWFYEDET</sequence>
<evidence type="ECO:0000313" key="2">
    <source>
        <dbReference type="Proteomes" id="UP000247584"/>
    </source>
</evidence>